<comment type="caution">
    <text evidence="2">The sequence shown here is derived from an EMBL/GenBank/DDBJ whole genome shotgun (WGS) entry which is preliminary data.</text>
</comment>
<dbReference type="InterPro" id="IPR004843">
    <property type="entry name" value="Calcineurin-like_PHP"/>
</dbReference>
<dbReference type="Pfam" id="PF00149">
    <property type="entry name" value="Metallophos"/>
    <property type="match status" value="1"/>
</dbReference>
<dbReference type="Proteomes" id="UP000688137">
    <property type="component" value="Unassembled WGS sequence"/>
</dbReference>
<dbReference type="AlphaFoldDB" id="A0A8S1KL79"/>
<reference evidence="2" key="1">
    <citation type="submission" date="2021-01" db="EMBL/GenBank/DDBJ databases">
        <authorList>
            <consortium name="Genoscope - CEA"/>
            <person name="William W."/>
        </authorList>
    </citation>
    <scope>NUCLEOTIDE SEQUENCE</scope>
</reference>
<protein>
    <recommendedName>
        <fullName evidence="1">Calcineurin-like phosphoesterase domain-containing protein</fullName>
    </recommendedName>
</protein>
<dbReference type="EMBL" id="CAJJDM010000022">
    <property type="protein sequence ID" value="CAD8056170.1"/>
    <property type="molecule type" value="Genomic_DNA"/>
</dbReference>
<organism evidence="2 3">
    <name type="scientific">Paramecium primaurelia</name>
    <dbReference type="NCBI Taxonomy" id="5886"/>
    <lineage>
        <taxon>Eukaryota</taxon>
        <taxon>Sar</taxon>
        <taxon>Alveolata</taxon>
        <taxon>Ciliophora</taxon>
        <taxon>Intramacronucleata</taxon>
        <taxon>Oligohymenophorea</taxon>
        <taxon>Peniculida</taxon>
        <taxon>Parameciidae</taxon>
        <taxon>Paramecium</taxon>
    </lineage>
</organism>
<keyword evidence="3" id="KW-1185">Reference proteome</keyword>
<accession>A0A8S1KL79</accession>
<feature type="domain" description="Calcineurin-like phosphoesterase" evidence="1">
    <location>
        <begin position="18"/>
        <end position="189"/>
    </location>
</feature>
<evidence type="ECO:0000259" key="1">
    <source>
        <dbReference type="Pfam" id="PF00149"/>
    </source>
</evidence>
<evidence type="ECO:0000313" key="3">
    <source>
        <dbReference type="Proteomes" id="UP000688137"/>
    </source>
</evidence>
<name>A0A8S1KL79_PARPR</name>
<dbReference type="InterPro" id="IPR051693">
    <property type="entry name" value="UPF0046_metallophosphoest"/>
</dbReference>
<evidence type="ECO:0000313" key="2">
    <source>
        <dbReference type="EMBL" id="CAD8056170.1"/>
    </source>
</evidence>
<dbReference type="CDD" id="cd07379">
    <property type="entry name" value="MPP_239FB"/>
    <property type="match status" value="1"/>
</dbReference>
<proteinExistence type="predicted"/>
<dbReference type="PANTHER" id="PTHR12905">
    <property type="entry name" value="METALLOPHOSPHOESTERASE"/>
    <property type="match status" value="1"/>
</dbReference>
<gene>
    <name evidence="2" type="ORF">PPRIM_AZ9-3.1.T0240177</name>
</gene>
<dbReference type="PANTHER" id="PTHR12905:SF0">
    <property type="entry name" value="CALCINEURIN-LIKE PHOSPHOESTERASE DOMAIN-CONTAINING PROTEIN"/>
    <property type="match status" value="1"/>
</dbReference>
<dbReference type="GO" id="GO:0016787">
    <property type="term" value="F:hydrolase activity"/>
    <property type="evidence" value="ECO:0007669"/>
    <property type="project" value="InterPro"/>
</dbReference>
<sequence>MNQLTLVCLSDTHSKFVDVQNGDVLIHCGDFTNWGHEQEIKDFISWLKAQPHKHKIVVPGNHDITLDIEKYPQLKKKFHRYSNFNPEQLLQDLKDCCHLLINSSVTIEGFKFWGSPYSQEYCDWAFQIEGSSQQFWDNIEEGSDVIITHGPPYFYGDKISNGSRVGDKYLLEKVKKIRPKLHVFGGIHESYGGYEEDGGYRDDPIKFVNCSIMDEKFKIQNKPYVYHLTRINEI</sequence>
<dbReference type="OMA" id="ILAFIQW"/>